<keyword evidence="3" id="KW-1003">Cell membrane</keyword>
<sequence>MNNRNKNTKKLFLKLIKIFLLYFFVVTTIATQYLAYKVKYNKVLGGIRIIKTNHKIYFPLAYPFWEKQYGISNPKIFKYINNYYYGSFFIFLIVVMFILKKKNEVTVHGTARWATQKEMKKMDLYQPTGVVLGLDPNGKIMHDNSDKHVFMEAPSRGGKGINTVNPTAYDWIDSVVFNDIKGELWEKTSGYRKNVLGQKVFMFCPVDDEGISCQYNPLDGIAIGTLFETEDISVVTQTLIDTEGKGESDHWISSAMNLLNGVIMHIKYAIPGASLVDVANFIMPSDISFVDVIADILGVPREDEADETGVAVRAGDSDEDIDTDEKGEMIYPSKGYAAFDHLKYFEDKELFKKIYNYKGSKTDIECKLHPTVAKEFMSFLSTPDKERGSILSTAQQKLKIFLDPLIAKHIRKSDFTIKQLMDEKCSLYLVTPPRSISRTKPLLRLIFTQIVYGLTDRMKFNMKAKKDKSFFEKIKEIFNKYGKKAKNFFYTTSSKGKNSLLLLIDEFASLEKLGIIEQAMNYIAGYRIKCLLIAQSLKQFRKIYGKDNNILDNCSIQIHLTPNDEDTPKMISDMFDTYTEKIVTHSSKGFELMPTRTTSYVPRKLMTAGEVRTLPYEEILVMMTGQNPIRGKKLFYYLDKRYMNKELPPPETSDFNEELNNKQLPKEWIIIEKEKQENMEETILKLTELMNNTDKNNYEDLAIKRTNYFVKNFVLKDTKKNNRNKHNIFEEGVDEIKNIVKELEENEFDELYS</sequence>
<dbReference type="InterPro" id="IPR051539">
    <property type="entry name" value="T4SS-coupling_protein"/>
</dbReference>
<dbReference type="RefSeq" id="WP_032843835.1">
    <property type="nucleotide sequence ID" value="NZ_KQ235737.1"/>
</dbReference>
<reference evidence="8 9" key="1">
    <citation type="submission" date="2011-10" db="EMBL/GenBank/DDBJ databases">
        <title>The Genome Sequence of Fusobacterium sp. 4_1_13.</title>
        <authorList>
            <consortium name="The Broad Institute Genome Sequencing Platform"/>
            <person name="Earl A."/>
            <person name="Ward D."/>
            <person name="Feldgarden M."/>
            <person name="Gevers D."/>
            <person name="Strauss J."/>
            <person name="Ambrose C."/>
            <person name="Allen-Vercoe E."/>
            <person name="Young S.K."/>
            <person name="Zeng Q."/>
            <person name="Gargeya S."/>
            <person name="Fitzgerald M."/>
            <person name="Haas B."/>
            <person name="Abouelleil A."/>
            <person name="Alvarado L."/>
            <person name="Arachchi H.M."/>
            <person name="Berlin A."/>
            <person name="Brown A."/>
            <person name="Chapman S.B."/>
            <person name="Chen Z."/>
            <person name="Dunbar C."/>
            <person name="Freedman E."/>
            <person name="Gearin G."/>
            <person name="Goldberg J."/>
            <person name="Griggs A."/>
            <person name="Gujja S."/>
            <person name="Heiman D."/>
            <person name="Howarth C."/>
            <person name="Larson L."/>
            <person name="Lui A."/>
            <person name="MacDonald P.J."/>
            <person name="Montmayeur A."/>
            <person name="Murphy C."/>
            <person name="Neiman D."/>
            <person name="Pearson M."/>
            <person name="Priest M."/>
            <person name="Roberts A."/>
            <person name="Saif S."/>
            <person name="Shea T."/>
            <person name="Shenoy N."/>
            <person name="Sisk P."/>
            <person name="Stolte C."/>
            <person name="Sykes S."/>
            <person name="Wortman J."/>
            <person name="Nusbaum C."/>
            <person name="Birren B."/>
        </authorList>
    </citation>
    <scope>NUCLEOTIDE SEQUENCE [LARGE SCALE GENOMIC DNA]</scope>
    <source>
        <strain evidence="8 9">4_1_13</strain>
    </source>
</reference>
<dbReference type="InterPro" id="IPR027417">
    <property type="entry name" value="P-loop_NTPase"/>
</dbReference>
<keyword evidence="4 7" id="KW-0812">Transmembrane</keyword>
<comment type="similarity">
    <text evidence="2">Belongs to the VirD4/TraG family.</text>
</comment>
<gene>
    <name evidence="8" type="ORF">FSCG_01283</name>
</gene>
<name>A0A0M1VVV4_FUSVC</name>
<dbReference type="AlphaFoldDB" id="A0A0M1VVV4"/>
<evidence type="ECO:0000256" key="5">
    <source>
        <dbReference type="ARBA" id="ARBA00022989"/>
    </source>
</evidence>
<dbReference type="PANTHER" id="PTHR37937">
    <property type="entry name" value="CONJUGATIVE TRANSFER: DNA TRANSPORT"/>
    <property type="match status" value="1"/>
</dbReference>
<comment type="caution">
    <text evidence="8">The sequence shown here is derived from an EMBL/GenBank/DDBJ whole genome shotgun (WGS) entry which is preliminary data.</text>
</comment>
<evidence type="ECO:0000313" key="9">
    <source>
        <dbReference type="Proteomes" id="UP000004925"/>
    </source>
</evidence>
<dbReference type="eggNOG" id="COG3505">
    <property type="taxonomic scope" value="Bacteria"/>
</dbReference>
<evidence type="ECO:0000256" key="4">
    <source>
        <dbReference type="ARBA" id="ARBA00022692"/>
    </source>
</evidence>
<dbReference type="CDD" id="cd01127">
    <property type="entry name" value="TrwB_TraG_TraD_VirD4"/>
    <property type="match status" value="1"/>
</dbReference>
<dbReference type="EMBL" id="ACDE02000019">
    <property type="protein sequence ID" value="EEO40570.2"/>
    <property type="molecule type" value="Genomic_DNA"/>
</dbReference>
<dbReference type="Gene3D" id="3.40.50.300">
    <property type="entry name" value="P-loop containing nucleotide triphosphate hydrolases"/>
    <property type="match status" value="1"/>
</dbReference>
<evidence type="ECO:0000256" key="7">
    <source>
        <dbReference type="SAM" id="Phobius"/>
    </source>
</evidence>
<organism evidence="8 9">
    <name type="scientific">Fusobacterium vincentii 4_1_13</name>
    <dbReference type="NCBI Taxonomy" id="469606"/>
    <lineage>
        <taxon>Bacteria</taxon>
        <taxon>Fusobacteriati</taxon>
        <taxon>Fusobacteriota</taxon>
        <taxon>Fusobacteriia</taxon>
        <taxon>Fusobacteriales</taxon>
        <taxon>Fusobacteriaceae</taxon>
        <taxon>Fusobacterium</taxon>
    </lineage>
</organism>
<evidence type="ECO:0000256" key="6">
    <source>
        <dbReference type="ARBA" id="ARBA00023136"/>
    </source>
</evidence>
<keyword evidence="5 7" id="KW-1133">Transmembrane helix</keyword>
<comment type="subcellular location">
    <subcellularLocation>
        <location evidence="1">Cell membrane</location>
        <topology evidence="1">Multi-pass membrane protein</topology>
    </subcellularLocation>
</comment>
<dbReference type="Pfam" id="PF02534">
    <property type="entry name" value="T4SS-DNA_transf"/>
    <property type="match status" value="2"/>
</dbReference>
<evidence type="ECO:0008006" key="10">
    <source>
        <dbReference type="Google" id="ProtNLM"/>
    </source>
</evidence>
<protein>
    <recommendedName>
        <fullName evidence="10">Conjugal transfer protein TraG</fullName>
    </recommendedName>
</protein>
<evidence type="ECO:0000256" key="3">
    <source>
        <dbReference type="ARBA" id="ARBA00022475"/>
    </source>
</evidence>
<dbReference type="SUPFAM" id="SSF52540">
    <property type="entry name" value="P-loop containing nucleoside triphosphate hydrolases"/>
    <property type="match status" value="1"/>
</dbReference>
<accession>A0A0M1VVV4</accession>
<evidence type="ECO:0000256" key="2">
    <source>
        <dbReference type="ARBA" id="ARBA00008806"/>
    </source>
</evidence>
<evidence type="ECO:0000313" key="8">
    <source>
        <dbReference type="EMBL" id="EEO40570.2"/>
    </source>
</evidence>
<feature type="transmembrane region" description="Helical" evidence="7">
    <location>
        <begin position="12"/>
        <end position="35"/>
    </location>
</feature>
<proteinExistence type="inferred from homology"/>
<feature type="transmembrane region" description="Helical" evidence="7">
    <location>
        <begin position="82"/>
        <end position="99"/>
    </location>
</feature>
<keyword evidence="6 7" id="KW-0472">Membrane</keyword>
<dbReference type="GO" id="GO:0005886">
    <property type="term" value="C:plasma membrane"/>
    <property type="evidence" value="ECO:0007669"/>
    <property type="project" value="UniProtKB-SubCell"/>
</dbReference>
<dbReference type="Proteomes" id="UP000004925">
    <property type="component" value="Unassembled WGS sequence"/>
</dbReference>
<dbReference type="PANTHER" id="PTHR37937:SF1">
    <property type="entry name" value="CONJUGATIVE TRANSFER: DNA TRANSPORT"/>
    <property type="match status" value="1"/>
</dbReference>
<dbReference type="InterPro" id="IPR003688">
    <property type="entry name" value="TraG/VirD4"/>
</dbReference>
<evidence type="ECO:0000256" key="1">
    <source>
        <dbReference type="ARBA" id="ARBA00004651"/>
    </source>
</evidence>